<sequence>MKPFILVLAGVNGAGKSSVLGQALLHAHGLPWFNPDTYARELVQQHGVAPVLANARAWQFGRQRLEAALQAGHNHAFETTLGGRTITRLLLQAARTHDVNMLFCGLTSPELHLARIAERVVHGGHDIPEDKVRERFNASRLNLIALLPHLAQLQVFDNSATVAPGAPIANPRLLLHLAHGRVLQPDRQDAHALAAMPDWARPVVQAALELSQA</sequence>
<dbReference type="EMBL" id="CP021455">
    <property type="protein sequence ID" value="ARU05038.1"/>
    <property type="molecule type" value="Genomic_DNA"/>
</dbReference>
<dbReference type="SUPFAM" id="SSF52540">
    <property type="entry name" value="P-loop containing nucleoside triphosphate hydrolases"/>
    <property type="match status" value="1"/>
</dbReference>
<dbReference type="Pfam" id="PF13671">
    <property type="entry name" value="AAA_33"/>
    <property type="match status" value="1"/>
</dbReference>
<dbReference type="Proteomes" id="UP000196138">
    <property type="component" value="Chromosome"/>
</dbReference>
<dbReference type="RefSeq" id="WP_087280782.1">
    <property type="nucleotide sequence ID" value="NZ_CP021455.1"/>
</dbReference>
<accession>A0A1Y0ENL4</accession>
<evidence type="ECO:0000313" key="1">
    <source>
        <dbReference type="EMBL" id="ARU05038.1"/>
    </source>
</evidence>
<dbReference type="PANTHER" id="PTHR39206:SF1">
    <property type="entry name" value="SLL8004 PROTEIN"/>
    <property type="match status" value="1"/>
</dbReference>
<evidence type="ECO:0008006" key="3">
    <source>
        <dbReference type="Google" id="ProtNLM"/>
    </source>
</evidence>
<reference evidence="1 2" key="1">
    <citation type="submission" date="2017-05" db="EMBL/GenBank/DDBJ databases">
        <authorList>
            <person name="Song R."/>
            <person name="Chenine A.L."/>
            <person name="Ruprecht R.M."/>
        </authorList>
    </citation>
    <scope>NUCLEOTIDE SEQUENCE [LARGE SCALE GENOMIC DNA]</scope>
    <source>
        <strain evidence="1 2">DSM 26136</strain>
    </source>
</reference>
<dbReference type="Gene3D" id="3.40.50.300">
    <property type="entry name" value="P-loop containing nucleotide triphosphate hydrolases"/>
    <property type="match status" value="1"/>
</dbReference>
<gene>
    <name evidence="1" type="ORF">CCO03_10380</name>
</gene>
<keyword evidence="2" id="KW-1185">Reference proteome</keyword>
<organism evidence="1 2">
    <name type="scientific">Comamonas serinivorans</name>
    <dbReference type="NCBI Taxonomy" id="1082851"/>
    <lineage>
        <taxon>Bacteria</taxon>
        <taxon>Pseudomonadati</taxon>
        <taxon>Pseudomonadota</taxon>
        <taxon>Betaproteobacteria</taxon>
        <taxon>Burkholderiales</taxon>
        <taxon>Comamonadaceae</taxon>
        <taxon>Comamonas</taxon>
    </lineage>
</organism>
<dbReference type="PANTHER" id="PTHR39206">
    <property type="entry name" value="SLL8004 PROTEIN"/>
    <property type="match status" value="1"/>
</dbReference>
<name>A0A1Y0ENL4_9BURK</name>
<dbReference type="OrthoDB" id="9791543at2"/>
<dbReference type="InterPro" id="IPR027417">
    <property type="entry name" value="P-loop_NTPase"/>
</dbReference>
<dbReference type="KEGG" id="cser:CCO03_10380"/>
<evidence type="ECO:0000313" key="2">
    <source>
        <dbReference type="Proteomes" id="UP000196138"/>
    </source>
</evidence>
<protein>
    <recommendedName>
        <fullName evidence="3">UDP-N-acetylglucosamine kinase</fullName>
    </recommendedName>
</protein>
<proteinExistence type="predicted"/>
<dbReference type="AlphaFoldDB" id="A0A1Y0ENL4"/>